<organism evidence="1 2">
    <name type="scientific">Giardia intestinalis (strain ATCC 50803 / WB clone C6)</name>
    <name type="common">Giardia lamblia</name>
    <dbReference type="NCBI Taxonomy" id="184922"/>
    <lineage>
        <taxon>Eukaryota</taxon>
        <taxon>Metamonada</taxon>
        <taxon>Diplomonadida</taxon>
        <taxon>Hexamitidae</taxon>
        <taxon>Giardiinae</taxon>
        <taxon>Giardia</taxon>
    </lineage>
</organism>
<accession>A8B4N0</accession>
<name>A8B4N0_GIAIC</name>
<comment type="caution">
    <text evidence="1">The sequence shown here is derived from an EMBL/GenBank/DDBJ whole genome shotgun (WGS) entry which is preliminary data.</text>
</comment>
<dbReference type="RefSeq" id="XP_001709643.1">
    <property type="nucleotide sequence ID" value="XM_001709591.1"/>
</dbReference>
<dbReference type="OMA" id="RMHDIRR"/>
<dbReference type="HOGENOM" id="CLU_2390666_0_0_1"/>
<gene>
    <name evidence="1" type="ORF">GL50803_002556</name>
</gene>
<dbReference type="KEGG" id="gla:GL50803_002556"/>
<proteinExistence type="predicted"/>
<dbReference type="EMBL" id="AACB03000002">
    <property type="protein sequence ID" value="KAE8303722.1"/>
    <property type="molecule type" value="Genomic_DNA"/>
</dbReference>
<keyword evidence="2" id="KW-1185">Reference proteome</keyword>
<reference evidence="1 2" key="1">
    <citation type="journal article" date="2007" name="Science">
        <title>Genomic minimalism in the early diverging intestinal parasite Giardia lamblia.</title>
        <authorList>
            <person name="Morrison H.G."/>
            <person name="McArthur A.G."/>
            <person name="Gillin F.D."/>
            <person name="Aley S.B."/>
            <person name="Adam R.D."/>
            <person name="Olsen G.J."/>
            <person name="Best A.A."/>
            <person name="Cande W.Z."/>
            <person name="Chen F."/>
            <person name="Cipriano M.J."/>
            <person name="Davids B.J."/>
            <person name="Dawson S.C."/>
            <person name="Elmendorf H.G."/>
            <person name="Hehl A.B."/>
            <person name="Holder M.E."/>
            <person name="Huse S.M."/>
            <person name="Kim U.U."/>
            <person name="Lasek-Nesselquist E."/>
            <person name="Manning G."/>
            <person name="Nigam A."/>
            <person name="Nixon J.E."/>
            <person name="Palm D."/>
            <person name="Passamaneck N.E."/>
            <person name="Prabhu A."/>
            <person name="Reich C.I."/>
            <person name="Reiner D.S."/>
            <person name="Samuelson J."/>
            <person name="Svard S.G."/>
            <person name="Sogin M.L."/>
        </authorList>
    </citation>
    <scope>NUCLEOTIDE SEQUENCE [LARGE SCALE GENOMIC DNA]</scope>
    <source>
        <strain evidence="1 2">WB C6</strain>
    </source>
</reference>
<dbReference type="AlphaFoldDB" id="A8B4N0"/>
<dbReference type="GeneID" id="5702567"/>
<dbReference type="VEuPathDB" id="GiardiaDB:GL50803_2556"/>
<sequence>MSSQNRVTEFLQVRNQLESNYKDSKERLKELVDELSNLKQKAKDCLRKHDREGAKRHLYRMQGIRGQVDLIVIVIKKQQALISELDVKLSHIQS</sequence>
<protein>
    <submittedName>
        <fullName evidence="1">Uncharacterized protein</fullName>
    </submittedName>
</protein>
<dbReference type="Proteomes" id="UP000001548">
    <property type="component" value="Unassembled WGS sequence"/>
</dbReference>
<evidence type="ECO:0000313" key="1">
    <source>
        <dbReference type="EMBL" id="KAE8303722.1"/>
    </source>
</evidence>
<evidence type="ECO:0000313" key="2">
    <source>
        <dbReference type="Proteomes" id="UP000001548"/>
    </source>
</evidence>